<protein>
    <submittedName>
        <fullName evidence="2">Uncharacterized protein</fullName>
    </submittedName>
</protein>
<accession>L7EYP8</accession>
<reference evidence="2 3" key="1">
    <citation type="journal article" date="2011" name="Plasmid">
        <title>Streptomyces turgidiscabies Car8 contains a modular pathogenicity island that shares virulence genes with other actinobacterial plant pathogens.</title>
        <authorList>
            <person name="Huguet-Tapia J.C."/>
            <person name="Badger J.H."/>
            <person name="Loria R."/>
            <person name="Pettis G.S."/>
        </authorList>
    </citation>
    <scope>NUCLEOTIDE SEQUENCE [LARGE SCALE GENOMIC DNA]</scope>
    <source>
        <strain evidence="2 3">Car8</strain>
    </source>
</reference>
<feature type="non-terminal residue" evidence="2">
    <location>
        <position position="53"/>
    </location>
</feature>
<dbReference type="AlphaFoldDB" id="L7EYP8"/>
<gene>
    <name evidence="2" type="ORF">STRTUCAR8_07376</name>
</gene>
<organism evidence="2 3">
    <name type="scientific">Streptomyces turgidiscabies (strain Car8)</name>
    <dbReference type="NCBI Taxonomy" id="698760"/>
    <lineage>
        <taxon>Bacteria</taxon>
        <taxon>Bacillati</taxon>
        <taxon>Actinomycetota</taxon>
        <taxon>Actinomycetes</taxon>
        <taxon>Kitasatosporales</taxon>
        <taxon>Streptomycetaceae</taxon>
        <taxon>Streptomyces</taxon>
    </lineage>
</organism>
<name>L7EYP8_STRT8</name>
<evidence type="ECO:0000256" key="1">
    <source>
        <dbReference type="SAM" id="MobiDB-lite"/>
    </source>
</evidence>
<dbReference type="EMBL" id="AEJB01000488">
    <property type="protein sequence ID" value="ELP64019.1"/>
    <property type="molecule type" value="Genomic_DNA"/>
</dbReference>
<evidence type="ECO:0000313" key="2">
    <source>
        <dbReference type="EMBL" id="ELP64019.1"/>
    </source>
</evidence>
<proteinExistence type="predicted"/>
<comment type="caution">
    <text evidence="2">The sequence shown here is derived from an EMBL/GenBank/DDBJ whole genome shotgun (WGS) entry which is preliminary data.</text>
</comment>
<evidence type="ECO:0000313" key="3">
    <source>
        <dbReference type="Proteomes" id="UP000010931"/>
    </source>
</evidence>
<sequence>MTVSFAARRPPVVTASYRSLYRNPAVEVELFARRASRSGRSRRPRIRSVTPYR</sequence>
<dbReference type="Proteomes" id="UP000010931">
    <property type="component" value="Unassembled WGS sequence"/>
</dbReference>
<keyword evidence="3" id="KW-1185">Reference proteome</keyword>
<feature type="region of interest" description="Disordered" evidence="1">
    <location>
        <begin position="34"/>
        <end position="53"/>
    </location>
</feature>
<feature type="compositionally biased region" description="Basic residues" evidence="1">
    <location>
        <begin position="34"/>
        <end position="46"/>
    </location>
</feature>